<dbReference type="PANTHER" id="PTHR30055">
    <property type="entry name" value="HTH-TYPE TRANSCRIPTIONAL REGULATOR RUTR"/>
    <property type="match status" value="1"/>
</dbReference>
<evidence type="ECO:0000259" key="5">
    <source>
        <dbReference type="PROSITE" id="PS50977"/>
    </source>
</evidence>
<evidence type="ECO:0000256" key="4">
    <source>
        <dbReference type="PROSITE-ProRule" id="PRU00335"/>
    </source>
</evidence>
<proteinExistence type="predicted"/>
<comment type="caution">
    <text evidence="6">The sequence shown here is derived from an EMBL/GenBank/DDBJ whole genome shotgun (WGS) entry which is preliminary data.</text>
</comment>
<dbReference type="InterPro" id="IPR001647">
    <property type="entry name" value="HTH_TetR"/>
</dbReference>
<keyword evidence="3" id="KW-0804">Transcription</keyword>
<dbReference type="RefSeq" id="WP_139098323.1">
    <property type="nucleotide sequence ID" value="NZ_VDFW01000018.1"/>
</dbReference>
<protein>
    <submittedName>
        <fullName evidence="6">TetR/AcrR family transcriptional regulator</fullName>
    </submittedName>
</protein>
<dbReference type="InterPro" id="IPR050109">
    <property type="entry name" value="HTH-type_TetR-like_transc_reg"/>
</dbReference>
<dbReference type="Proteomes" id="UP000305546">
    <property type="component" value="Unassembled WGS sequence"/>
</dbReference>
<dbReference type="InterPro" id="IPR009057">
    <property type="entry name" value="Homeodomain-like_sf"/>
</dbReference>
<feature type="DNA-binding region" description="H-T-H motif" evidence="4">
    <location>
        <begin position="44"/>
        <end position="63"/>
    </location>
</feature>
<sequence>MKIERQARRPYRMSSRAQAAEKTAERIVDAAVDLFWQHPADDISLDEVARQAGVTVQTVIRRFGGKYGLLAAAAERETERVSRQRGEAPVGDISGAVRNLLDHYEELGLPVLRLLAQEDRSAALRELADRGRAVHAQWCERVFAAALAGLGGTERARRLAQLVAVTDVVVWKLLRHERGLSRRQTELALVELLQPLTGDA</sequence>
<dbReference type="GO" id="GO:0000976">
    <property type="term" value="F:transcription cis-regulatory region binding"/>
    <property type="evidence" value="ECO:0007669"/>
    <property type="project" value="TreeGrafter"/>
</dbReference>
<keyword evidence="2 4" id="KW-0238">DNA-binding</keyword>
<evidence type="ECO:0000256" key="2">
    <source>
        <dbReference type="ARBA" id="ARBA00023125"/>
    </source>
</evidence>
<dbReference type="SUPFAM" id="SSF46689">
    <property type="entry name" value="Homeodomain-like"/>
    <property type="match status" value="1"/>
</dbReference>
<gene>
    <name evidence="6" type="ORF">FG385_20110</name>
</gene>
<dbReference type="Pfam" id="PF00440">
    <property type="entry name" value="TetR_N"/>
    <property type="match status" value="1"/>
</dbReference>
<dbReference type="PANTHER" id="PTHR30055:SF238">
    <property type="entry name" value="MYCOFACTOCIN BIOSYNTHESIS TRANSCRIPTIONAL REGULATOR MFTR-RELATED"/>
    <property type="match status" value="1"/>
</dbReference>
<dbReference type="EMBL" id="VDFW01000018">
    <property type="protein sequence ID" value="TNC23681.1"/>
    <property type="molecule type" value="Genomic_DNA"/>
</dbReference>
<feature type="domain" description="HTH tetR-type" evidence="5">
    <location>
        <begin position="21"/>
        <end position="81"/>
    </location>
</feature>
<evidence type="ECO:0000313" key="6">
    <source>
        <dbReference type="EMBL" id="TNC23681.1"/>
    </source>
</evidence>
<name>A0A5C4LW71_9PSEU</name>
<dbReference type="GO" id="GO:0003700">
    <property type="term" value="F:DNA-binding transcription factor activity"/>
    <property type="evidence" value="ECO:0007669"/>
    <property type="project" value="TreeGrafter"/>
</dbReference>
<evidence type="ECO:0000313" key="7">
    <source>
        <dbReference type="Proteomes" id="UP000305546"/>
    </source>
</evidence>
<accession>A0A5C4LW71</accession>
<evidence type="ECO:0000256" key="1">
    <source>
        <dbReference type="ARBA" id="ARBA00023015"/>
    </source>
</evidence>
<dbReference type="AlphaFoldDB" id="A0A5C4LW71"/>
<evidence type="ECO:0000256" key="3">
    <source>
        <dbReference type="ARBA" id="ARBA00023163"/>
    </source>
</evidence>
<keyword evidence="7" id="KW-1185">Reference proteome</keyword>
<keyword evidence="1" id="KW-0805">Transcription regulation</keyword>
<dbReference type="OrthoDB" id="5177743at2"/>
<dbReference type="PROSITE" id="PS50977">
    <property type="entry name" value="HTH_TETR_2"/>
    <property type="match status" value="1"/>
</dbReference>
<organism evidence="6 7">
    <name type="scientific">Amycolatopsis alkalitolerans</name>
    <dbReference type="NCBI Taxonomy" id="2547244"/>
    <lineage>
        <taxon>Bacteria</taxon>
        <taxon>Bacillati</taxon>
        <taxon>Actinomycetota</taxon>
        <taxon>Actinomycetes</taxon>
        <taxon>Pseudonocardiales</taxon>
        <taxon>Pseudonocardiaceae</taxon>
        <taxon>Amycolatopsis</taxon>
    </lineage>
</organism>
<reference evidence="6 7" key="1">
    <citation type="submission" date="2019-06" db="EMBL/GenBank/DDBJ databases">
        <title>Amycolatopsis alkalitolerans sp. nov., isolated from Gastrodia elata Blume.</title>
        <authorList>
            <person name="Narsing Rao M.P."/>
            <person name="Li W.J."/>
        </authorList>
    </citation>
    <scope>NUCLEOTIDE SEQUENCE [LARGE SCALE GENOMIC DNA]</scope>
    <source>
        <strain evidence="6 7">SYSUP0005</strain>
    </source>
</reference>
<dbReference type="Gene3D" id="1.10.357.10">
    <property type="entry name" value="Tetracycline Repressor, domain 2"/>
    <property type="match status" value="1"/>
</dbReference>